<dbReference type="Pfam" id="PF13875">
    <property type="entry name" value="DUF4202"/>
    <property type="match status" value="1"/>
</dbReference>
<name>A0A9W6BK97_9CHLO</name>
<keyword evidence="2" id="KW-1185">Reference proteome</keyword>
<dbReference type="AlphaFoldDB" id="A0A9W6BK97"/>
<sequence>MLASDRMMNATTGAASSSGRNISNVARFPSFGHAARQITMPAAPVSQLSLMTFFGVSKRIPDPCAAKRRIAGRTFAVSASDAPALPTSSRLQTVLDGLDELNSKDPRNVEVDGQQVPYELAYARWLTCWVLQLCANGGPQPSEELRIAARGQHVERWKVPRSSYPEGRTAYLQWREDLKKRHAATTTGLMEAAGYGPDSCRRVEQLILKRALRETEGQILEDGLCLVFLERQFAEFLPKLAADVTGGDGAEAEAKMIDILQKSWKKMGELGRAAALTLPLEPRLAELVGRALASP</sequence>
<organism evidence="1 2">
    <name type="scientific">Pleodorina starrii</name>
    <dbReference type="NCBI Taxonomy" id="330485"/>
    <lineage>
        <taxon>Eukaryota</taxon>
        <taxon>Viridiplantae</taxon>
        <taxon>Chlorophyta</taxon>
        <taxon>core chlorophytes</taxon>
        <taxon>Chlorophyceae</taxon>
        <taxon>CS clade</taxon>
        <taxon>Chlamydomonadales</taxon>
        <taxon>Volvocaceae</taxon>
        <taxon>Pleodorina</taxon>
    </lineage>
</organism>
<dbReference type="Proteomes" id="UP001165080">
    <property type="component" value="Unassembled WGS sequence"/>
</dbReference>
<protein>
    <recommendedName>
        <fullName evidence="3">DUF4202 domain-containing protein</fullName>
    </recommendedName>
</protein>
<evidence type="ECO:0000313" key="2">
    <source>
        <dbReference type="Proteomes" id="UP001165080"/>
    </source>
</evidence>
<comment type="caution">
    <text evidence="1">The sequence shown here is derived from an EMBL/GenBank/DDBJ whole genome shotgun (WGS) entry which is preliminary data.</text>
</comment>
<evidence type="ECO:0008006" key="3">
    <source>
        <dbReference type="Google" id="ProtNLM"/>
    </source>
</evidence>
<evidence type="ECO:0000313" key="1">
    <source>
        <dbReference type="EMBL" id="GLC53305.1"/>
    </source>
</evidence>
<gene>
    <name evidence="1" type="primary">PLEST002278</name>
    <name evidence="1" type="ORF">PLESTB_000730300</name>
</gene>
<reference evidence="1 2" key="1">
    <citation type="journal article" date="2023" name="Commun. Biol.">
        <title>Reorganization of the ancestral sex-determining regions during the evolution of trioecy in Pleodorina starrii.</title>
        <authorList>
            <person name="Takahashi K."/>
            <person name="Suzuki S."/>
            <person name="Kawai-Toyooka H."/>
            <person name="Yamamoto K."/>
            <person name="Hamaji T."/>
            <person name="Ootsuki R."/>
            <person name="Yamaguchi H."/>
            <person name="Kawachi M."/>
            <person name="Higashiyama T."/>
            <person name="Nozaki H."/>
        </authorList>
    </citation>
    <scope>NUCLEOTIDE SEQUENCE [LARGE SCALE GENOMIC DNA]</scope>
    <source>
        <strain evidence="1 2">NIES-4479</strain>
    </source>
</reference>
<dbReference type="InterPro" id="IPR025255">
    <property type="entry name" value="DUF4202"/>
</dbReference>
<dbReference type="PANTHER" id="PTHR41729:SF1">
    <property type="entry name" value="GLUTAMYL-TRNA SYNTHETASE"/>
    <property type="match status" value="1"/>
</dbReference>
<dbReference type="EMBL" id="BRXU01000007">
    <property type="protein sequence ID" value="GLC53305.1"/>
    <property type="molecule type" value="Genomic_DNA"/>
</dbReference>
<dbReference type="OrthoDB" id="417697at2759"/>
<proteinExistence type="predicted"/>
<dbReference type="PANTHER" id="PTHR41729">
    <property type="entry name" value="GLUTAMYL-TRNA SYNTHETASE"/>
    <property type="match status" value="1"/>
</dbReference>
<accession>A0A9W6BK97</accession>